<evidence type="ECO:0000313" key="1">
    <source>
        <dbReference type="EMBL" id="CAL4210496.1"/>
    </source>
</evidence>
<dbReference type="EMBL" id="CAXKWB010085589">
    <property type="protein sequence ID" value="CAL4210496.1"/>
    <property type="molecule type" value="Genomic_DNA"/>
</dbReference>
<reference evidence="1 2" key="1">
    <citation type="submission" date="2024-05" db="EMBL/GenBank/DDBJ databases">
        <authorList>
            <person name="Wallberg A."/>
        </authorList>
    </citation>
    <scope>NUCLEOTIDE SEQUENCE [LARGE SCALE GENOMIC DNA]</scope>
</reference>
<feature type="non-terminal residue" evidence="1">
    <location>
        <position position="1"/>
    </location>
</feature>
<comment type="caution">
    <text evidence="1">The sequence shown here is derived from an EMBL/GenBank/DDBJ whole genome shotgun (WGS) entry which is preliminary data.</text>
</comment>
<dbReference type="Proteomes" id="UP001497623">
    <property type="component" value="Unassembled WGS sequence"/>
</dbReference>
<keyword evidence="2" id="KW-1185">Reference proteome</keyword>
<proteinExistence type="predicted"/>
<dbReference type="AlphaFoldDB" id="A0AAV2SM58"/>
<sequence length="104" mass="11455">ASGQQQRPDGGRYFAVNGKPCVVYNGTATCVKGTTTPLWCYTDHRFGDWGTCMELERFRCNSDGVTRHGDCDPASDKYCCSPAGWCGNSNAHCDCGYPKCRNLR</sequence>
<evidence type="ECO:0000313" key="2">
    <source>
        <dbReference type="Proteomes" id="UP001497623"/>
    </source>
</evidence>
<gene>
    <name evidence="1" type="ORF">MNOR_LOCUS38307</name>
</gene>
<accession>A0AAV2SM58</accession>
<name>A0AAV2SM58_MEGNR</name>
<protein>
    <submittedName>
        <fullName evidence="1">Uncharacterized protein</fullName>
    </submittedName>
</protein>
<feature type="non-terminal residue" evidence="1">
    <location>
        <position position="104"/>
    </location>
</feature>
<organism evidence="1 2">
    <name type="scientific">Meganyctiphanes norvegica</name>
    <name type="common">Northern krill</name>
    <name type="synonym">Thysanopoda norvegica</name>
    <dbReference type="NCBI Taxonomy" id="48144"/>
    <lineage>
        <taxon>Eukaryota</taxon>
        <taxon>Metazoa</taxon>
        <taxon>Ecdysozoa</taxon>
        <taxon>Arthropoda</taxon>
        <taxon>Crustacea</taxon>
        <taxon>Multicrustacea</taxon>
        <taxon>Malacostraca</taxon>
        <taxon>Eumalacostraca</taxon>
        <taxon>Eucarida</taxon>
        <taxon>Euphausiacea</taxon>
        <taxon>Euphausiidae</taxon>
        <taxon>Meganyctiphanes</taxon>
    </lineage>
</organism>